<dbReference type="GO" id="GO:0015774">
    <property type="term" value="P:polysaccharide transport"/>
    <property type="evidence" value="ECO:0007669"/>
    <property type="project" value="TreeGrafter"/>
</dbReference>
<evidence type="ECO:0000256" key="2">
    <source>
        <dbReference type="ARBA" id="ARBA00007055"/>
    </source>
</evidence>
<keyword evidence="12" id="KW-1185">Reference proteome</keyword>
<keyword evidence="6" id="KW-0406">Ion transport</keyword>
<dbReference type="Proteomes" id="UP000236745">
    <property type="component" value="Unassembled WGS sequence"/>
</dbReference>
<dbReference type="Pfam" id="PF02264">
    <property type="entry name" value="LamB"/>
    <property type="match status" value="1"/>
</dbReference>
<proteinExistence type="inferred from homology"/>
<keyword evidence="4" id="KW-1134">Transmembrane beta strand</keyword>
<evidence type="ECO:0000256" key="6">
    <source>
        <dbReference type="ARBA" id="ARBA00023065"/>
    </source>
</evidence>
<dbReference type="CDD" id="cd01346">
    <property type="entry name" value="Maltoporin-like"/>
    <property type="match status" value="1"/>
</dbReference>
<dbReference type="InterPro" id="IPR003192">
    <property type="entry name" value="Porin_LamB"/>
</dbReference>
<evidence type="ECO:0000313" key="12">
    <source>
        <dbReference type="Proteomes" id="UP000236745"/>
    </source>
</evidence>
<keyword evidence="5" id="KW-0812">Transmembrane</keyword>
<evidence type="ECO:0000256" key="8">
    <source>
        <dbReference type="ARBA" id="ARBA00023136"/>
    </source>
</evidence>
<comment type="similarity">
    <text evidence="2">Belongs to the porin LamB (TC 1.B.3) family.</text>
</comment>
<keyword evidence="7" id="KW-0626">Porin</keyword>
<evidence type="ECO:0000256" key="7">
    <source>
        <dbReference type="ARBA" id="ARBA00023114"/>
    </source>
</evidence>
<feature type="signal peptide" evidence="10">
    <location>
        <begin position="1"/>
        <end position="24"/>
    </location>
</feature>
<evidence type="ECO:0000256" key="1">
    <source>
        <dbReference type="ARBA" id="ARBA00004571"/>
    </source>
</evidence>
<comment type="subcellular location">
    <subcellularLocation>
        <location evidence="1">Cell outer membrane</location>
        <topology evidence="1">Multi-pass membrane protein</topology>
    </subcellularLocation>
</comment>
<dbReference type="RefSeq" id="WP_200826649.1">
    <property type="nucleotide sequence ID" value="NZ_FNVQ01000001.1"/>
</dbReference>
<dbReference type="GO" id="GO:0015144">
    <property type="term" value="F:carbohydrate transmembrane transporter activity"/>
    <property type="evidence" value="ECO:0007669"/>
    <property type="project" value="TreeGrafter"/>
</dbReference>
<keyword evidence="8" id="KW-0472">Membrane</keyword>
<dbReference type="GO" id="GO:0009279">
    <property type="term" value="C:cell outer membrane"/>
    <property type="evidence" value="ECO:0007669"/>
    <property type="project" value="UniProtKB-SubCell"/>
</dbReference>
<evidence type="ECO:0000256" key="3">
    <source>
        <dbReference type="ARBA" id="ARBA00022448"/>
    </source>
</evidence>
<evidence type="ECO:0000256" key="9">
    <source>
        <dbReference type="ARBA" id="ARBA00023237"/>
    </source>
</evidence>
<keyword evidence="3" id="KW-0813">Transport</keyword>
<dbReference type="GO" id="GO:0015288">
    <property type="term" value="F:porin activity"/>
    <property type="evidence" value="ECO:0007669"/>
    <property type="project" value="UniProtKB-KW"/>
</dbReference>
<accession>A0A1H5UZ34</accession>
<dbReference type="InterPro" id="IPR050286">
    <property type="entry name" value="G_neg_Bact_CarbUptk_Porin"/>
</dbReference>
<dbReference type="SUPFAM" id="SSF56935">
    <property type="entry name" value="Porins"/>
    <property type="match status" value="1"/>
</dbReference>
<feature type="chain" id="PRO_5009286654" evidence="10">
    <location>
        <begin position="25"/>
        <end position="408"/>
    </location>
</feature>
<dbReference type="EMBL" id="FNVQ01000001">
    <property type="protein sequence ID" value="SEF80365.1"/>
    <property type="molecule type" value="Genomic_DNA"/>
</dbReference>
<sequence>MKTNLIKPSALFLGAIFSTTQANALEMVDNYLRTGFGTSDWTGSQSCYQLSGSGAKYRLGNECEQYIELGFKQDFGTFNDGSTVGFYTMPAALNPFNQKVTFKTDDGGYAKFLQAYAYWNDISALNGGNIWVGNRYYKRKFSYLSDFFYWNQSAIGFGLDSIPIGGLEYSYVFSRRDNIFQKDYVTRHDFNIAGFDTNKGGELEVGLNYLAKPSNDDNAHSGWSVSLQHVQSGIFDQNISNTFAVQYGVGPGTALGYTGDMSLDNTAKSWRIVDHFLWTHSPKFQTAFQFVYQNDSGRGQADQKWISLGFRPVYAVTETFKLSFEAGLDYVDTDPEDKYLGKFTLAPTWSPGGPGFWTRPEVKLYYTYATWNEAARDAAEPGSGLSSTGPAEGDTHSTTVGLQVEYSW</sequence>
<evidence type="ECO:0000313" key="11">
    <source>
        <dbReference type="EMBL" id="SEF80365.1"/>
    </source>
</evidence>
<organism evidence="11 12">
    <name type="scientific">Marinobacterium lutimaris</name>
    <dbReference type="NCBI Taxonomy" id="568106"/>
    <lineage>
        <taxon>Bacteria</taxon>
        <taxon>Pseudomonadati</taxon>
        <taxon>Pseudomonadota</taxon>
        <taxon>Gammaproteobacteria</taxon>
        <taxon>Oceanospirillales</taxon>
        <taxon>Oceanospirillaceae</taxon>
        <taxon>Marinobacterium</taxon>
    </lineage>
</organism>
<dbReference type="PANTHER" id="PTHR38762:SF1">
    <property type="entry name" value="CRYPTIC OUTER MEMBRANE PORIN BGLH-RELATED"/>
    <property type="match status" value="1"/>
</dbReference>
<reference evidence="11 12" key="1">
    <citation type="submission" date="2016-10" db="EMBL/GenBank/DDBJ databases">
        <authorList>
            <person name="de Groot N.N."/>
        </authorList>
    </citation>
    <scope>NUCLEOTIDE SEQUENCE [LARGE SCALE GENOMIC DNA]</scope>
    <source>
        <strain evidence="11 12">DSM 22012</strain>
    </source>
</reference>
<keyword evidence="10" id="KW-0732">Signal</keyword>
<name>A0A1H5UZ34_9GAMM</name>
<keyword evidence="9" id="KW-0998">Cell outer membrane</keyword>
<dbReference type="InterPro" id="IPR036998">
    <property type="entry name" value="Porin_LamB_sf"/>
</dbReference>
<gene>
    <name evidence="11" type="ORF">SAMN05444390_101565</name>
</gene>
<dbReference type="GO" id="GO:0006811">
    <property type="term" value="P:monoatomic ion transport"/>
    <property type="evidence" value="ECO:0007669"/>
    <property type="project" value="UniProtKB-KW"/>
</dbReference>
<evidence type="ECO:0000256" key="5">
    <source>
        <dbReference type="ARBA" id="ARBA00022692"/>
    </source>
</evidence>
<dbReference type="PANTHER" id="PTHR38762">
    <property type="entry name" value="CRYPTIC OUTER MEMBRANE PORIN BGLH-RELATED"/>
    <property type="match status" value="1"/>
</dbReference>
<dbReference type="Gene3D" id="2.40.170.10">
    <property type="entry name" value="Porin, LamB type"/>
    <property type="match status" value="1"/>
</dbReference>
<dbReference type="AlphaFoldDB" id="A0A1H5UZ34"/>
<evidence type="ECO:0000256" key="4">
    <source>
        <dbReference type="ARBA" id="ARBA00022452"/>
    </source>
</evidence>
<evidence type="ECO:0000256" key="10">
    <source>
        <dbReference type="SAM" id="SignalP"/>
    </source>
</evidence>
<protein>
    <submittedName>
        <fullName evidence="11">Maltoporin</fullName>
    </submittedName>
</protein>
<dbReference type="GO" id="GO:0046930">
    <property type="term" value="C:pore complex"/>
    <property type="evidence" value="ECO:0007669"/>
    <property type="project" value="UniProtKB-KW"/>
</dbReference>